<evidence type="ECO:0000313" key="1">
    <source>
        <dbReference type="Proteomes" id="UP000694863"/>
    </source>
</evidence>
<protein>
    <submittedName>
        <fullName evidence="2">Polyunsaturated fatty acid lipoxygenase ALOX15-like</fullName>
    </submittedName>
</protein>
<proteinExistence type="predicted"/>
<dbReference type="RefSeq" id="XP_045149255.1">
    <property type="nucleotide sequence ID" value="XM_045293320.1"/>
</dbReference>
<evidence type="ECO:0000313" key="2">
    <source>
        <dbReference type="RefSeq" id="XP_045149255.1"/>
    </source>
</evidence>
<keyword evidence="1" id="KW-1185">Reference proteome</keyword>
<sequence>MEINLRARTGLVSDLGVFDQVVGTGGGGHVQLLQRAGSFLTYRSFCPPDDLADRGLLGVDSCYYAQDALRLWDITSRYVEGIVSLHYKTDVAVKEDLELQTWCREITEIGLRGAQDRGFPTSLQTREQACHFITMCIFTCTGQHSSNFTSGRYEKEMLAICASDCAGNVDDY</sequence>
<gene>
    <name evidence="2" type="primary">LOC123522066</name>
</gene>
<accession>A0AC55DBY5</accession>
<organism evidence="1 2">
    <name type="scientific">Echinops telfairi</name>
    <name type="common">Lesser hedgehog tenrec</name>
    <dbReference type="NCBI Taxonomy" id="9371"/>
    <lineage>
        <taxon>Eukaryota</taxon>
        <taxon>Metazoa</taxon>
        <taxon>Chordata</taxon>
        <taxon>Craniata</taxon>
        <taxon>Vertebrata</taxon>
        <taxon>Euteleostomi</taxon>
        <taxon>Mammalia</taxon>
        <taxon>Eutheria</taxon>
        <taxon>Afrotheria</taxon>
        <taxon>Tenrecidae</taxon>
        <taxon>Tenrecinae</taxon>
        <taxon>Echinops</taxon>
    </lineage>
</organism>
<reference evidence="2" key="1">
    <citation type="submission" date="2025-08" db="UniProtKB">
        <authorList>
            <consortium name="RefSeq"/>
        </authorList>
    </citation>
    <scope>IDENTIFICATION</scope>
</reference>
<dbReference type="Proteomes" id="UP000694863">
    <property type="component" value="Unplaced"/>
</dbReference>
<name>A0AC55DBY5_ECHTE</name>